<keyword evidence="2" id="KW-0723">Serine/threonine-protein kinase</keyword>
<dbReference type="InterPro" id="IPR017441">
    <property type="entry name" value="Protein_kinase_ATP_BS"/>
</dbReference>
<dbReference type="InterPro" id="IPR000719">
    <property type="entry name" value="Prot_kinase_dom"/>
</dbReference>
<dbReference type="PROSITE" id="PS00109">
    <property type="entry name" value="PROTEIN_KINASE_TYR"/>
    <property type="match status" value="1"/>
</dbReference>
<comment type="caution">
    <text evidence="10">The sequence shown here is derived from an EMBL/GenBank/DDBJ whole genome shotgun (WGS) entry which is preliminary data.</text>
</comment>
<evidence type="ECO:0000256" key="7">
    <source>
        <dbReference type="PROSITE-ProRule" id="PRU10141"/>
    </source>
</evidence>
<feature type="region of interest" description="Disordered" evidence="8">
    <location>
        <begin position="333"/>
        <end position="358"/>
    </location>
</feature>
<protein>
    <recommendedName>
        <fullName evidence="1">non-specific serine/threonine protein kinase</fullName>
        <ecNumber evidence="1">2.7.11.1</ecNumber>
    </recommendedName>
</protein>
<dbReference type="InterPro" id="IPR008266">
    <property type="entry name" value="Tyr_kinase_AS"/>
</dbReference>
<keyword evidence="4 7" id="KW-0547">Nucleotide-binding</keyword>
<dbReference type="PANTHER" id="PTHR43289:SF6">
    <property type="entry name" value="SERINE_THREONINE-PROTEIN KINASE NEKL-3"/>
    <property type="match status" value="1"/>
</dbReference>
<feature type="compositionally biased region" description="Basic and acidic residues" evidence="8">
    <location>
        <begin position="333"/>
        <end position="344"/>
    </location>
</feature>
<keyword evidence="11" id="KW-1185">Reference proteome</keyword>
<dbReference type="CDD" id="cd14014">
    <property type="entry name" value="STKc_PknB_like"/>
    <property type="match status" value="1"/>
</dbReference>
<gene>
    <name evidence="10" type="ORF">GCM10023153_21090</name>
</gene>
<dbReference type="EMBL" id="BAABFX010000028">
    <property type="protein sequence ID" value="GAA4397321.1"/>
    <property type="molecule type" value="Genomic_DNA"/>
</dbReference>
<evidence type="ECO:0000256" key="8">
    <source>
        <dbReference type="SAM" id="MobiDB-lite"/>
    </source>
</evidence>
<dbReference type="SUPFAM" id="SSF56112">
    <property type="entry name" value="Protein kinase-like (PK-like)"/>
    <property type="match status" value="1"/>
</dbReference>
<dbReference type="InterPro" id="IPR011009">
    <property type="entry name" value="Kinase-like_dom_sf"/>
</dbReference>
<evidence type="ECO:0000256" key="1">
    <source>
        <dbReference type="ARBA" id="ARBA00012513"/>
    </source>
</evidence>
<dbReference type="GO" id="GO:0016301">
    <property type="term" value="F:kinase activity"/>
    <property type="evidence" value="ECO:0007669"/>
    <property type="project" value="UniProtKB-KW"/>
</dbReference>
<keyword evidence="6 7" id="KW-0067">ATP-binding</keyword>
<evidence type="ECO:0000256" key="3">
    <source>
        <dbReference type="ARBA" id="ARBA00022679"/>
    </source>
</evidence>
<accession>A0ABP8JXM8</accession>
<evidence type="ECO:0000313" key="10">
    <source>
        <dbReference type="EMBL" id="GAA4397321.1"/>
    </source>
</evidence>
<dbReference type="Gene3D" id="3.30.200.20">
    <property type="entry name" value="Phosphorylase Kinase, domain 1"/>
    <property type="match status" value="1"/>
</dbReference>
<evidence type="ECO:0000313" key="11">
    <source>
        <dbReference type="Proteomes" id="UP001500390"/>
    </source>
</evidence>
<keyword evidence="5 10" id="KW-0418">Kinase</keyword>
<dbReference type="Proteomes" id="UP001500390">
    <property type="component" value="Unassembled WGS sequence"/>
</dbReference>
<evidence type="ECO:0000256" key="5">
    <source>
        <dbReference type="ARBA" id="ARBA00022777"/>
    </source>
</evidence>
<dbReference type="PANTHER" id="PTHR43289">
    <property type="entry name" value="MITOGEN-ACTIVATED PROTEIN KINASE KINASE KINASE 20-RELATED"/>
    <property type="match status" value="1"/>
</dbReference>
<sequence length="423" mass="44509">MSDMTRGADRYLGRYRLGEVIGVGSFATAYLATDDRLEADVVIKVLAENHSLNPEVRERFIAEGRSLRRVRSPNVVTVHDIGESDRQQPYLVLEHADRGTLAARVASLRGAGWQVTAADLLHLVRSLVDALDAVHAAQLVHRDLSPSNVLLTTDGHPAARSRADTTGRALVEDDERVLLADLGLCKDLALNSGLTVAGGTAGFRPPEMESGPAVIDTRADLWALSAVVRWLCTDSDVATLVAPVLERSLATNPADRHPDVRSWLAEIEDAVAPVGAPAAPERVAPVMSSSSAALDGEPVPVPAPSAGVGRRTLGLGAAGVALAGLAVGWALRGDGESPSSRDESFISIDGPTSTRPGESATFTLERTGVSAWVWVLPTGEFVANQQSVTLTPSGPGEALISVQATDDTGQALHVEHQLNVVES</sequence>
<evidence type="ECO:0000256" key="4">
    <source>
        <dbReference type="ARBA" id="ARBA00022741"/>
    </source>
</evidence>
<keyword evidence="3" id="KW-0808">Transferase</keyword>
<evidence type="ECO:0000259" key="9">
    <source>
        <dbReference type="PROSITE" id="PS50011"/>
    </source>
</evidence>
<evidence type="ECO:0000256" key="6">
    <source>
        <dbReference type="ARBA" id="ARBA00022840"/>
    </source>
</evidence>
<evidence type="ECO:0000256" key="2">
    <source>
        <dbReference type="ARBA" id="ARBA00022527"/>
    </source>
</evidence>
<dbReference type="EC" id="2.7.11.1" evidence="1"/>
<dbReference type="PROSITE" id="PS00107">
    <property type="entry name" value="PROTEIN_KINASE_ATP"/>
    <property type="match status" value="1"/>
</dbReference>
<dbReference type="Gene3D" id="1.10.510.10">
    <property type="entry name" value="Transferase(Phosphotransferase) domain 1"/>
    <property type="match status" value="1"/>
</dbReference>
<feature type="domain" description="Protein kinase" evidence="9">
    <location>
        <begin position="15"/>
        <end position="373"/>
    </location>
</feature>
<name>A0ABP8JXM8_9MICO</name>
<reference evidence="11" key="1">
    <citation type="journal article" date="2019" name="Int. J. Syst. Evol. Microbiol.">
        <title>The Global Catalogue of Microorganisms (GCM) 10K type strain sequencing project: providing services to taxonomists for standard genome sequencing and annotation.</title>
        <authorList>
            <consortium name="The Broad Institute Genomics Platform"/>
            <consortium name="The Broad Institute Genome Sequencing Center for Infectious Disease"/>
            <person name="Wu L."/>
            <person name="Ma J."/>
        </authorList>
    </citation>
    <scope>NUCLEOTIDE SEQUENCE [LARGE SCALE GENOMIC DNA]</scope>
    <source>
        <strain evidence="11">JCM 17738</strain>
    </source>
</reference>
<organism evidence="10 11">
    <name type="scientific">Ornithinibacter aureus</name>
    <dbReference type="NCBI Taxonomy" id="622664"/>
    <lineage>
        <taxon>Bacteria</taxon>
        <taxon>Bacillati</taxon>
        <taxon>Actinomycetota</taxon>
        <taxon>Actinomycetes</taxon>
        <taxon>Micrococcales</taxon>
        <taxon>Intrasporangiaceae</taxon>
        <taxon>Ornithinibacter</taxon>
    </lineage>
</organism>
<feature type="binding site" evidence="7">
    <location>
        <position position="44"/>
    </location>
    <ligand>
        <name>ATP</name>
        <dbReference type="ChEBI" id="CHEBI:30616"/>
    </ligand>
</feature>
<dbReference type="Pfam" id="PF00069">
    <property type="entry name" value="Pkinase"/>
    <property type="match status" value="1"/>
</dbReference>
<dbReference type="PROSITE" id="PS50011">
    <property type="entry name" value="PROTEIN_KINASE_DOM"/>
    <property type="match status" value="1"/>
</dbReference>
<proteinExistence type="predicted"/>